<dbReference type="PANTHER" id="PTHR43745:SF2">
    <property type="entry name" value="NITROREDUCTASE MJ1384-RELATED"/>
    <property type="match status" value="1"/>
</dbReference>
<proteinExistence type="predicted"/>
<comment type="caution">
    <text evidence="2">The sequence shown here is derived from an EMBL/GenBank/DDBJ whole genome shotgun (WGS) entry which is preliminary data.</text>
</comment>
<gene>
    <name evidence="2" type="ORF">E3J59_01120</name>
</gene>
<protein>
    <submittedName>
        <fullName evidence="2">SagB/ThcOx family dehydrogenase</fullName>
    </submittedName>
</protein>
<feature type="domain" description="Nitroreductase" evidence="1">
    <location>
        <begin position="26"/>
        <end position="203"/>
    </location>
</feature>
<dbReference type="GO" id="GO:0016491">
    <property type="term" value="F:oxidoreductase activity"/>
    <property type="evidence" value="ECO:0007669"/>
    <property type="project" value="InterPro"/>
</dbReference>
<dbReference type="Proteomes" id="UP000320679">
    <property type="component" value="Unassembled WGS sequence"/>
</dbReference>
<evidence type="ECO:0000259" key="1">
    <source>
        <dbReference type="Pfam" id="PF00881"/>
    </source>
</evidence>
<dbReference type="InterPro" id="IPR020051">
    <property type="entry name" value="SagB-type_dehydrogenase"/>
</dbReference>
<reference evidence="2 3" key="1">
    <citation type="submission" date="2019-03" db="EMBL/GenBank/DDBJ databases">
        <title>Metabolic potential of uncultured bacteria and archaea associated with petroleum seepage in deep-sea sediments.</title>
        <authorList>
            <person name="Dong X."/>
            <person name="Hubert C."/>
        </authorList>
    </citation>
    <scope>NUCLEOTIDE SEQUENCE [LARGE SCALE GENOMIC DNA]</scope>
    <source>
        <strain evidence="2">E29_bin78</strain>
    </source>
</reference>
<dbReference type="Pfam" id="PF00881">
    <property type="entry name" value="Nitroreductase"/>
    <property type="match status" value="1"/>
</dbReference>
<organism evidence="2 3">
    <name type="scientific">Aerophobetes bacterium</name>
    <dbReference type="NCBI Taxonomy" id="2030807"/>
    <lineage>
        <taxon>Bacteria</taxon>
        <taxon>Candidatus Aerophobota</taxon>
    </lineage>
</organism>
<evidence type="ECO:0000313" key="3">
    <source>
        <dbReference type="Proteomes" id="UP000320679"/>
    </source>
</evidence>
<dbReference type="EMBL" id="SOJK01000052">
    <property type="protein sequence ID" value="TET48108.1"/>
    <property type="molecule type" value="Genomic_DNA"/>
</dbReference>
<dbReference type="SUPFAM" id="SSF55469">
    <property type="entry name" value="FMN-dependent nitroreductase-like"/>
    <property type="match status" value="1"/>
</dbReference>
<dbReference type="InterPro" id="IPR029479">
    <property type="entry name" value="Nitroreductase"/>
</dbReference>
<dbReference type="CDD" id="cd02142">
    <property type="entry name" value="McbC_SagB-like_oxidoreductase"/>
    <property type="match status" value="1"/>
</dbReference>
<dbReference type="InterPro" id="IPR000415">
    <property type="entry name" value="Nitroreductase-like"/>
</dbReference>
<evidence type="ECO:0000313" key="2">
    <source>
        <dbReference type="EMBL" id="TET48108.1"/>
    </source>
</evidence>
<sequence>MFATSIKKIKLPPPSFKGELSVEEAIKKRRSQRSFLDRSLSLSQVSQILWAAQGITEEGGFKRAAPSAGALYPLEIYPVVRNVEELEEGVYHYHPQDHVVSFVLKGNYQDTLAKACLSQSFVAASPLCIVIAAEHERTSIKYGERGIRYVLMEVGHVGGNICLQAVALGLATCPVGAFMDEEVSRVLELPRRHRPLYVLSVGYAS</sequence>
<dbReference type="Gene3D" id="3.40.109.10">
    <property type="entry name" value="NADH Oxidase"/>
    <property type="match status" value="1"/>
</dbReference>
<accession>A0A523V013</accession>
<dbReference type="NCBIfam" id="TIGR03605">
    <property type="entry name" value="antibiot_sagB"/>
    <property type="match status" value="1"/>
</dbReference>
<name>A0A523V013_UNCAE</name>
<dbReference type="AlphaFoldDB" id="A0A523V013"/>
<dbReference type="InterPro" id="IPR052544">
    <property type="entry name" value="Bacteriocin_Proc_Enz"/>
</dbReference>
<dbReference type="PANTHER" id="PTHR43745">
    <property type="entry name" value="NITROREDUCTASE MJ1384-RELATED"/>
    <property type="match status" value="1"/>
</dbReference>